<evidence type="ECO:0000256" key="2">
    <source>
        <dbReference type="ARBA" id="ARBA00023125"/>
    </source>
</evidence>
<feature type="domain" description="HTH gntR-type" evidence="4">
    <location>
        <begin position="9"/>
        <end position="77"/>
    </location>
</feature>
<keyword evidence="1" id="KW-0805">Transcription regulation</keyword>
<accession>A0A931ASE2</accession>
<dbReference type="Proteomes" id="UP000621436">
    <property type="component" value="Unassembled WGS sequence"/>
</dbReference>
<evidence type="ECO:0000256" key="1">
    <source>
        <dbReference type="ARBA" id="ARBA00023015"/>
    </source>
</evidence>
<evidence type="ECO:0000313" key="5">
    <source>
        <dbReference type="EMBL" id="MBF8437269.1"/>
    </source>
</evidence>
<dbReference type="InterPro" id="IPR000524">
    <property type="entry name" value="Tscrpt_reg_HTH_GntR"/>
</dbReference>
<gene>
    <name evidence="5" type="ORF">I0Q91_09280</name>
</gene>
<reference evidence="5" key="1">
    <citation type="submission" date="2020-11" db="EMBL/GenBank/DDBJ databases">
        <title>Halonatronomonas betainensis gen. nov., sp. nov. a novel haloalkaliphilic representative of the family Halanaerobiacae capable of betaine degradation.</title>
        <authorList>
            <person name="Boltyanskaya Y."/>
            <person name="Kevbrin V."/>
            <person name="Detkova E."/>
            <person name="Grouzdev D.S."/>
            <person name="Koziaeva V."/>
            <person name="Zhilina T."/>
        </authorList>
    </citation>
    <scope>NUCLEOTIDE SEQUENCE</scope>
    <source>
        <strain evidence="5">Z-7014</strain>
    </source>
</reference>
<dbReference type="EMBL" id="JADPIE010000005">
    <property type="protein sequence ID" value="MBF8437269.1"/>
    <property type="molecule type" value="Genomic_DNA"/>
</dbReference>
<keyword evidence="6" id="KW-1185">Reference proteome</keyword>
<organism evidence="5 6">
    <name type="scientific">Halonatronomonas betaini</name>
    <dbReference type="NCBI Taxonomy" id="2778430"/>
    <lineage>
        <taxon>Bacteria</taxon>
        <taxon>Bacillati</taxon>
        <taxon>Bacillota</taxon>
        <taxon>Clostridia</taxon>
        <taxon>Halanaerobiales</taxon>
        <taxon>Halarsenatibacteraceae</taxon>
        <taxon>Halonatronomonas</taxon>
    </lineage>
</organism>
<evidence type="ECO:0000259" key="4">
    <source>
        <dbReference type="PROSITE" id="PS50949"/>
    </source>
</evidence>
<dbReference type="GO" id="GO:0003700">
    <property type="term" value="F:DNA-binding transcription factor activity"/>
    <property type="evidence" value="ECO:0007669"/>
    <property type="project" value="InterPro"/>
</dbReference>
<keyword evidence="2" id="KW-0238">DNA-binding</keyword>
<evidence type="ECO:0000256" key="3">
    <source>
        <dbReference type="ARBA" id="ARBA00023163"/>
    </source>
</evidence>
<dbReference type="Pfam" id="PF00392">
    <property type="entry name" value="GntR"/>
    <property type="match status" value="1"/>
</dbReference>
<dbReference type="RefSeq" id="WP_270454236.1">
    <property type="nucleotide sequence ID" value="NZ_JADPIE010000005.1"/>
</dbReference>
<dbReference type="PANTHER" id="PTHR38445">
    <property type="entry name" value="HTH-TYPE TRANSCRIPTIONAL REPRESSOR YTRA"/>
    <property type="match status" value="1"/>
</dbReference>
<proteinExistence type="predicted"/>
<sequence>MSYQFNDKDPIYIQIKKRLEDQIVNQELTENDQIPSTTEMVNFYQVNHITVSKGVNLLVDEGIIYKKRGIGMFVAEGAREKLLEKRRGDFIDRYIVPMLKEADKLDIDTEELKEMIKAAKESDIDSS</sequence>
<keyword evidence="3" id="KW-0804">Transcription</keyword>
<protein>
    <submittedName>
        <fullName evidence="5">GntR family transcriptional regulator</fullName>
    </submittedName>
</protein>
<dbReference type="SUPFAM" id="SSF46785">
    <property type="entry name" value="Winged helix' DNA-binding domain"/>
    <property type="match status" value="1"/>
</dbReference>
<dbReference type="InterPro" id="IPR036390">
    <property type="entry name" value="WH_DNA-bd_sf"/>
</dbReference>
<dbReference type="GO" id="GO:0003677">
    <property type="term" value="F:DNA binding"/>
    <property type="evidence" value="ECO:0007669"/>
    <property type="project" value="UniProtKB-KW"/>
</dbReference>
<dbReference type="SMART" id="SM00345">
    <property type="entry name" value="HTH_GNTR"/>
    <property type="match status" value="1"/>
</dbReference>
<comment type="caution">
    <text evidence="5">The sequence shown here is derived from an EMBL/GenBank/DDBJ whole genome shotgun (WGS) entry which is preliminary data.</text>
</comment>
<dbReference type="PANTHER" id="PTHR38445:SF10">
    <property type="entry name" value="GNTR-FAMILY TRANSCRIPTIONAL REGULATOR"/>
    <property type="match status" value="1"/>
</dbReference>
<name>A0A931ASE2_9FIRM</name>
<dbReference type="InterPro" id="IPR036388">
    <property type="entry name" value="WH-like_DNA-bd_sf"/>
</dbReference>
<dbReference type="AlphaFoldDB" id="A0A931ASE2"/>
<dbReference type="CDD" id="cd07377">
    <property type="entry name" value="WHTH_GntR"/>
    <property type="match status" value="1"/>
</dbReference>
<dbReference type="PROSITE" id="PS50949">
    <property type="entry name" value="HTH_GNTR"/>
    <property type="match status" value="1"/>
</dbReference>
<evidence type="ECO:0000313" key="6">
    <source>
        <dbReference type="Proteomes" id="UP000621436"/>
    </source>
</evidence>
<dbReference type="Gene3D" id="1.10.10.10">
    <property type="entry name" value="Winged helix-like DNA-binding domain superfamily/Winged helix DNA-binding domain"/>
    <property type="match status" value="1"/>
</dbReference>